<accession>A0A9P7UN97</accession>
<comment type="caution">
    <text evidence="1">The sequence shown here is derived from an EMBL/GenBank/DDBJ whole genome shotgun (WGS) entry which is preliminary data.</text>
</comment>
<dbReference type="KEGG" id="more:E1B28_002611"/>
<sequence length="233" mass="25741">MPTTKSSTLFSRSNPVPFSNITNVQDVSVPSQIKKQASQDPANVQDFCLHNDPFHSMSDSYYCSELETMFGFAFFEDLDNFSVYRRGGQTLSVASRSVSRSPEVFRLEEVLGGEEASCDLVETDVERTPMCESPVILLPPVSKALLGIVVTPPTPTKPDCNHQQKRINSTFWISDNDWNASGDAASESDSDTTSVDVFDWNAPGDAILEFQTWDVYGGIAMDFHDSHEAECSS</sequence>
<gene>
    <name evidence="1" type="ORF">E1B28_002611</name>
</gene>
<evidence type="ECO:0000313" key="1">
    <source>
        <dbReference type="EMBL" id="KAG7086671.1"/>
    </source>
</evidence>
<dbReference type="OrthoDB" id="3053037at2759"/>
<dbReference type="EMBL" id="CM032190">
    <property type="protein sequence ID" value="KAG7086671.1"/>
    <property type="molecule type" value="Genomic_DNA"/>
</dbReference>
<reference evidence="1" key="1">
    <citation type="journal article" date="2021" name="Genome Biol. Evol.">
        <title>The assembled and annotated genome of the fairy-ring fungus Marasmius oreades.</title>
        <authorList>
            <person name="Hiltunen M."/>
            <person name="Ament-Velasquez S.L."/>
            <person name="Johannesson H."/>
        </authorList>
    </citation>
    <scope>NUCLEOTIDE SEQUENCE</scope>
    <source>
        <strain evidence="1">03SP1</strain>
    </source>
</reference>
<protein>
    <submittedName>
        <fullName evidence="1">Uncharacterized protein</fullName>
    </submittedName>
</protein>
<dbReference type="Proteomes" id="UP001049176">
    <property type="component" value="Chromosome 10"/>
</dbReference>
<organism evidence="1 2">
    <name type="scientific">Marasmius oreades</name>
    <name type="common">fairy-ring Marasmius</name>
    <dbReference type="NCBI Taxonomy" id="181124"/>
    <lineage>
        <taxon>Eukaryota</taxon>
        <taxon>Fungi</taxon>
        <taxon>Dikarya</taxon>
        <taxon>Basidiomycota</taxon>
        <taxon>Agaricomycotina</taxon>
        <taxon>Agaricomycetes</taxon>
        <taxon>Agaricomycetidae</taxon>
        <taxon>Agaricales</taxon>
        <taxon>Marasmiineae</taxon>
        <taxon>Marasmiaceae</taxon>
        <taxon>Marasmius</taxon>
    </lineage>
</organism>
<keyword evidence="2" id="KW-1185">Reference proteome</keyword>
<dbReference type="AlphaFoldDB" id="A0A9P7UN97"/>
<evidence type="ECO:0000313" key="2">
    <source>
        <dbReference type="Proteomes" id="UP001049176"/>
    </source>
</evidence>
<proteinExistence type="predicted"/>
<dbReference type="RefSeq" id="XP_043003142.1">
    <property type="nucleotide sequence ID" value="XM_043159539.1"/>
</dbReference>
<name>A0A9P7UN97_9AGAR</name>
<dbReference type="GeneID" id="66071687"/>